<dbReference type="OrthoDB" id="977752at2"/>
<protein>
    <recommendedName>
        <fullName evidence="3">Mannosyl-glycoprotein endo-beta-N-acetylglucosamidase-like domain-containing protein</fullName>
    </recommendedName>
</protein>
<evidence type="ECO:0000256" key="2">
    <source>
        <dbReference type="SAM" id="Phobius"/>
    </source>
</evidence>
<dbReference type="KEGG" id="ceu:A7L45_21995"/>
<keyword evidence="2" id="KW-1133">Transmembrane helix</keyword>
<dbReference type="Gene3D" id="4.10.80.30">
    <property type="entry name" value="DNA polymerase, domain 6"/>
    <property type="match status" value="1"/>
</dbReference>
<reference evidence="4 5" key="1">
    <citation type="journal article" date="2016" name="Front. Microbiol.">
        <title>Complete Genome Sequence of Clostridium estertheticum DSM 8809, a Microbe Identified in Spoiled Vacuum Packed Beef.</title>
        <authorList>
            <person name="Yu Z."/>
            <person name="Gunn L."/>
            <person name="Brennan E."/>
            <person name="Reid R."/>
            <person name="Wall P.G."/>
            <person name="Gaora O.P."/>
            <person name="Hurley D."/>
            <person name="Bolton D."/>
            <person name="Fanning S."/>
        </authorList>
    </citation>
    <scope>NUCLEOTIDE SEQUENCE [LARGE SCALE GENOMIC DNA]</scope>
    <source>
        <strain evidence="4 5">DSM 8809</strain>
        <plasmid evidence="5">Plasmid pdsm8809</plasmid>
    </source>
</reference>
<keyword evidence="2" id="KW-0472">Membrane</keyword>
<accession>A0A1J0GPH6</accession>
<evidence type="ECO:0000256" key="1">
    <source>
        <dbReference type="ARBA" id="ARBA00022801"/>
    </source>
</evidence>
<gene>
    <name evidence="4" type="ORF">A7L45_21995</name>
</gene>
<evidence type="ECO:0000313" key="4">
    <source>
        <dbReference type="EMBL" id="APC42814.1"/>
    </source>
</evidence>
<dbReference type="GO" id="GO:0004040">
    <property type="term" value="F:amidase activity"/>
    <property type="evidence" value="ECO:0007669"/>
    <property type="project" value="InterPro"/>
</dbReference>
<dbReference type="PANTHER" id="PTHR33308">
    <property type="entry name" value="PEPTIDOGLYCAN HYDROLASE FLGJ"/>
    <property type="match status" value="1"/>
</dbReference>
<dbReference type="PANTHER" id="PTHR33308:SF9">
    <property type="entry name" value="PEPTIDOGLYCAN HYDROLASE FLGJ"/>
    <property type="match status" value="1"/>
</dbReference>
<name>A0A1J0GPH6_9CLOT</name>
<evidence type="ECO:0000313" key="5">
    <source>
        <dbReference type="Proteomes" id="UP000182569"/>
    </source>
</evidence>
<keyword evidence="5" id="KW-1185">Reference proteome</keyword>
<feature type="transmembrane region" description="Helical" evidence="2">
    <location>
        <begin position="21"/>
        <end position="42"/>
    </location>
</feature>
<keyword evidence="2" id="KW-0812">Transmembrane</keyword>
<feature type="domain" description="Mannosyl-glycoprotein endo-beta-N-acetylglucosamidase-like" evidence="3">
    <location>
        <begin position="67"/>
        <end position="222"/>
    </location>
</feature>
<geneLocation type="plasmid" evidence="5">
    <name>pdsm8809</name>
</geneLocation>
<organism evidence="4 5">
    <name type="scientific">Clostridium estertheticum subsp. estertheticum</name>
    <dbReference type="NCBI Taxonomy" id="1552"/>
    <lineage>
        <taxon>Bacteria</taxon>
        <taxon>Bacillati</taxon>
        <taxon>Bacillota</taxon>
        <taxon>Clostridia</taxon>
        <taxon>Eubacteriales</taxon>
        <taxon>Clostridiaceae</taxon>
        <taxon>Clostridium</taxon>
    </lineage>
</organism>
<dbReference type="EMBL" id="CP015757">
    <property type="protein sequence ID" value="APC42814.1"/>
    <property type="molecule type" value="Genomic_DNA"/>
</dbReference>
<dbReference type="InterPro" id="IPR051056">
    <property type="entry name" value="Glycosyl_Hydrolase_73"/>
</dbReference>
<dbReference type="AlphaFoldDB" id="A0A1J0GPH6"/>
<dbReference type="Pfam" id="PF01832">
    <property type="entry name" value="Glucosaminidase"/>
    <property type="match status" value="1"/>
</dbReference>
<evidence type="ECO:0000259" key="3">
    <source>
        <dbReference type="SMART" id="SM00047"/>
    </source>
</evidence>
<dbReference type="RefSeq" id="WP_071615093.1">
    <property type="nucleotide sequence ID" value="NZ_CP015757.1"/>
</dbReference>
<keyword evidence="4" id="KW-0614">Plasmid</keyword>
<keyword evidence="1" id="KW-0378">Hydrolase</keyword>
<proteinExistence type="predicted"/>
<dbReference type="PRINTS" id="PR01002">
    <property type="entry name" value="FLGFLGJ"/>
</dbReference>
<dbReference type="Proteomes" id="UP000182569">
    <property type="component" value="Plasmid pdsm8809"/>
</dbReference>
<dbReference type="Gene3D" id="1.10.530.10">
    <property type="match status" value="1"/>
</dbReference>
<sequence>MNPKVVYQVYKALSDEKTRGKIITICVAFFFLVFVPISYFVVNNPVAIGMKAIKSIGGSVGDINVNPVQANLSEAQFFKKVSVGAMKAYKDSGVFASITLAQAKLESGTGSSGLTTKANNLFGIKGYNWTGKTVSMMTNEEVQGITISILADFRAYNSWDESIQDHTKFLTDNKIYAEHGVFSAKTYSEQAQALQNAGYATESDYSRQLVTIIKQYNLEKYDKK</sequence>
<dbReference type="InterPro" id="IPR002901">
    <property type="entry name" value="MGlyc_endo_b_GlcNAc-like_dom"/>
</dbReference>
<dbReference type="SMART" id="SM00047">
    <property type="entry name" value="LYZ2"/>
    <property type="match status" value="1"/>
</dbReference>